<name>A0ABV7CGK5_9GAMM</name>
<accession>A0ABV7CGK5</accession>
<evidence type="ECO:0000313" key="6">
    <source>
        <dbReference type="Proteomes" id="UP001595453"/>
    </source>
</evidence>
<dbReference type="SUPFAM" id="SSF55785">
    <property type="entry name" value="PYP-like sensor domain (PAS domain)"/>
    <property type="match status" value="1"/>
</dbReference>
<comment type="caution">
    <text evidence="5">The sequence shown here is derived from an EMBL/GenBank/DDBJ whole genome shotgun (WGS) entry which is preliminary data.</text>
</comment>
<dbReference type="PANTHER" id="PTHR43280:SF2">
    <property type="entry name" value="HTH-TYPE TRANSCRIPTIONAL REGULATOR EXSA"/>
    <property type="match status" value="1"/>
</dbReference>
<evidence type="ECO:0000259" key="4">
    <source>
        <dbReference type="PROSITE" id="PS01124"/>
    </source>
</evidence>
<dbReference type="InterPro" id="IPR013656">
    <property type="entry name" value="PAS_4"/>
</dbReference>
<dbReference type="InterPro" id="IPR009057">
    <property type="entry name" value="Homeodomain-like_sf"/>
</dbReference>
<evidence type="ECO:0000313" key="5">
    <source>
        <dbReference type="EMBL" id="MFC3031658.1"/>
    </source>
</evidence>
<dbReference type="RefSeq" id="WP_377121118.1">
    <property type="nucleotide sequence ID" value="NZ_JBHRSD010000007.1"/>
</dbReference>
<keyword evidence="3" id="KW-0804">Transcription</keyword>
<dbReference type="PRINTS" id="PR00032">
    <property type="entry name" value="HTHARAC"/>
</dbReference>
<dbReference type="EMBL" id="JBHRSD010000007">
    <property type="protein sequence ID" value="MFC3031658.1"/>
    <property type="molecule type" value="Genomic_DNA"/>
</dbReference>
<evidence type="ECO:0000256" key="2">
    <source>
        <dbReference type="ARBA" id="ARBA00023125"/>
    </source>
</evidence>
<sequence length="247" mass="28748">MALEILEKIGVKQIISAFDMLPDILFWIKDTESRILYCNQHFIEHQGYKTLEQILFKTDFDFSPSHLAFQYVNDDKRVMAGHRVTDRLELNQATNGELGWFSTSKANLYDEQGTLLGTYGITRHLEKTSKALSHVRAIEAPVRYIREHYHRNISIEELAEMAHLSVSALERRFKKHLAKTPNQFINEVRLENARKLLVETRMPVSLIAYQCGFAEPSYFSKQFRRLFGEIPSQLRRELGLTESPKTN</sequence>
<organism evidence="5 6">
    <name type="scientific">Pseudoalteromonas fenneropenaei</name>
    <dbReference type="NCBI Taxonomy" id="1737459"/>
    <lineage>
        <taxon>Bacteria</taxon>
        <taxon>Pseudomonadati</taxon>
        <taxon>Pseudomonadota</taxon>
        <taxon>Gammaproteobacteria</taxon>
        <taxon>Alteromonadales</taxon>
        <taxon>Pseudoalteromonadaceae</taxon>
        <taxon>Pseudoalteromonas</taxon>
    </lineage>
</organism>
<evidence type="ECO:0000256" key="1">
    <source>
        <dbReference type="ARBA" id="ARBA00023015"/>
    </source>
</evidence>
<dbReference type="InterPro" id="IPR018060">
    <property type="entry name" value="HTH_AraC"/>
</dbReference>
<dbReference type="InterPro" id="IPR035965">
    <property type="entry name" value="PAS-like_dom_sf"/>
</dbReference>
<dbReference type="PROSITE" id="PS01124">
    <property type="entry name" value="HTH_ARAC_FAMILY_2"/>
    <property type="match status" value="1"/>
</dbReference>
<dbReference type="Gene3D" id="1.10.10.60">
    <property type="entry name" value="Homeodomain-like"/>
    <property type="match status" value="2"/>
</dbReference>
<evidence type="ECO:0000256" key="3">
    <source>
        <dbReference type="ARBA" id="ARBA00023163"/>
    </source>
</evidence>
<reference evidence="6" key="1">
    <citation type="journal article" date="2019" name="Int. J. Syst. Evol. Microbiol.">
        <title>The Global Catalogue of Microorganisms (GCM) 10K type strain sequencing project: providing services to taxonomists for standard genome sequencing and annotation.</title>
        <authorList>
            <consortium name="The Broad Institute Genomics Platform"/>
            <consortium name="The Broad Institute Genome Sequencing Center for Infectious Disease"/>
            <person name="Wu L."/>
            <person name="Ma J."/>
        </authorList>
    </citation>
    <scope>NUCLEOTIDE SEQUENCE [LARGE SCALE GENOMIC DNA]</scope>
    <source>
        <strain evidence="6">KCTC 42730</strain>
    </source>
</reference>
<dbReference type="Proteomes" id="UP001595453">
    <property type="component" value="Unassembled WGS sequence"/>
</dbReference>
<dbReference type="PANTHER" id="PTHR43280">
    <property type="entry name" value="ARAC-FAMILY TRANSCRIPTIONAL REGULATOR"/>
    <property type="match status" value="1"/>
</dbReference>
<keyword evidence="2" id="KW-0238">DNA-binding</keyword>
<feature type="domain" description="HTH araC/xylS-type" evidence="4">
    <location>
        <begin position="139"/>
        <end position="237"/>
    </location>
</feature>
<protein>
    <submittedName>
        <fullName evidence="5">Helix-turn-helix domain-containing protein</fullName>
    </submittedName>
</protein>
<keyword evidence="1" id="KW-0805">Transcription regulation</keyword>
<gene>
    <name evidence="5" type="ORF">ACFOEE_03885</name>
</gene>
<dbReference type="SMART" id="SM00342">
    <property type="entry name" value="HTH_ARAC"/>
    <property type="match status" value="1"/>
</dbReference>
<dbReference type="SUPFAM" id="SSF46689">
    <property type="entry name" value="Homeodomain-like"/>
    <property type="match status" value="2"/>
</dbReference>
<dbReference type="InterPro" id="IPR020449">
    <property type="entry name" value="Tscrpt_reg_AraC-type_HTH"/>
</dbReference>
<dbReference type="Gene3D" id="3.30.450.20">
    <property type="entry name" value="PAS domain"/>
    <property type="match status" value="1"/>
</dbReference>
<keyword evidence="6" id="KW-1185">Reference proteome</keyword>
<dbReference type="Pfam" id="PF08448">
    <property type="entry name" value="PAS_4"/>
    <property type="match status" value="1"/>
</dbReference>
<proteinExistence type="predicted"/>
<dbReference type="Pfam" id="PF12833">
    <property type="entry name" value="HTH_18"/>
    <property type="match status" value="1"/>
</dbReference>